<evidence type="ECO:0000313" key="3">
    <source>
        <dbReference type="EMBL" id="KAG2551670.1"/>
    </source>
</evidence>
<feature type="transmembrane region" description="Helical" evidence="2">
    <location>
        <begin position="191"/>
        <end position="210"/>
    </location>
</feature>
<organism evidence="3 4">
    <name type="scientific">Panicum virgatum</name>
    <name type="common">Blackwell switchgrass</name>
    <dbReference type="NCBI Taxonomy" id="38727"/>
    <lineage>
        <taxon>Eukaryota</taxon>
        <taxon>Viridiplantae</taxon>
        <taxon>Streptophyta</taxon>
        <taxon>Embryophyta</taxon>
        <taxon>Tracheophyta</taxon>
        <taxon>Spermatophyta</taxon>
        <taxon>Magnoliopsida</taxon>
        <taxon>Liliopsida</taxon>
        <taxon>Poales</taxon>
        <taxon>Poaceae</taxon>
        <taxon>PACMAD clade</taxon>
        <taxon>Panicoideae</taxon>
        <taxon>Panicodae</taxon>
        <taxon>Paniceae</taxon>
        <taxon>Panicinae</taxon>
        <taxon>Panicum</taxon>
        <taxon>Panicum sect. Hiantes</taxon>
    </lineage>
</organism>
<feature type="region of interest" description="Disordered" evidence="1">
    <location>
        <begin position="1"/>
        <end position="24"/>
    </location>
</feature>
<keyword evidence="4" id="KW-1185">Reference proteome</keyword>
<reference evidence="3" key="1">
    <citation type="submission" date="2020-05" db="EMBL/GenBank/DDBJ databases">
        <title>WGS assembly of Panicum virgatum.</title>
        <authorList>
            <person name="Lovell J.T."/>
            <person name="Jenkins J."/>
            <person name="Shu S."/>
            <person name="Juenger T.E."/>
            <person name="Schmutz J."/>
        </authorList>
    </citation>
    <scope>NUCLEOTIDE SEQUENCE</scope>
    <source>
        <strain evidence="3">AP13</strain>
    </source>
</reference>
<protein>
    <submittedName>
        <fullName evidence="3">Uncharacterized protein</fullName>
    </submittedName>
</protein>
<keyword evidence="2" id="KW-0472">Membrane</keyword>
<evidence type="ECO:0000313" key="4">
    <source>
        <dbReference type="Proteomes" id="UP000823388"/>
    </source>
</evidence>
<comment type="caution">
    <text evidence="3">The sequence shown here is derived from an EMBL/GenBank/DDBJ whole genome shotgun (WGS) entry which is preliminary data.</text>
</comment>
<keyword evidence="2" id="KW-0812">Transmembrane</keyword>
<evidence type="ECO:0000256" key="2">
    <source>
        <dbReference type="SAM" id="Phobius"/>
    </source>
</evidence>
<sequence length="265" mass="28888">MESPPSTAHLLLSSRSSSFPKSWWRTPMPAEPPCMVGAVALSCGSPEQPRAAAERLLRGATAHPLAAGAGGQRRTPSRPGSSPPHGMPERPPVDGDGSSVWLGSFLRVAAVHLRPLPALVLSPVLVHSRLLSSPPALMLLTGVAFSSALALAKQVVVDVLHRREPPGPWITRPVVLNARRKPKLTTHMFDLASSICLLQSFRLLFGLFLFGSMQFDCWKLRLHSIFGLVDLGIGVLFSFFLLLFSYPEIDMLSQHPCLKLMRRVL</sequence>
<dbReference type="EMBL" id="CM029053">
    <property type="protein sequence ID" value="KAG2551670.1"/>
    <property type="molecule type" value="Genomic_DNA"/>
</dbReference>
<gene>
    <name evidence="3" type="ORF">PVAP13_9KG411301</name>
</gene>
<name>A0A8T0NQF8_PANVG</name>
<evidence type="ECO:0000256" key="1">
    <source>
        <dbReference type="SAM" id="MobiDB-lite"/>
    </source>
</evidence>
<accession>A0A8T0NQF8</accession>
<feature type="transmembrane region" description="Helical" evidence="2">
    <location>
        <begin position="222"/>
        <end position="246"/>
    </location>
</feature>
<keyword evidence="2" id="KW-1133">Transmembrane helix</keyword>
<feature type="region of interest" description="Disordered" evidence="1">
    <location>
        <begin position="55"/>
        <end position="94"/>
    </location>
</feature>
<dbReference type="AlphaFoldDB" id="A0A8T0NQF8"/>
<proteinExistence type="predicted"/>
<dbReference type="Proteomes" id="UP000823388">
    <property type="component" value="Chromosome 9K"/>
</dbReference>